<evidence type="ECO:0000256" key="7">
    <source>
        <dbReference type="SAM" id="Phobius"/>
    </source>
</evidence>
<dbReference type="EMBL" id="PQNK01000018">
    <property type="protein sequence ID" value="RRO85718.1"/>
    <property type="molecule type" value="Genomic_DNA"/>
</dbReference>
<dbReference type="Proteomes" id="UP000276526">
    <property type="component" value="Unassembled WGS sequence"/>
</dbReference>
<keyword evidence="4 7" id="KW-1133">Transmembrane helix</keyword>
<dbReference type="SUPFAM" id="SSF52540">
    <property type="entry name" value="P-loop containing nucleoside triphosphate hydrolases"/>
    <property type="match status" value="1"/>
</dbReference>
<comment type="caution">
    <text evidence="9">The sequence shown here is derived from an EMBL/GenBank/DDBJ whole genome shotgun (WGS) entry which is preliminary data.</text>
</comment>
<evidence type="ECO:0000256" key="1">
    <source>
        <dbReference type="ARBA" id="ARBA00004651"/>
    </source>
</evidence>
<keyword evidence="2" id="KW-1003">Cell membrane</keyword>
<evidence type="ECO:0000256" key="4">
    <source>
        <dbReference type="ARBA" id="ARBA00022989"/>
    </source>
</evidence>
<dbReference type="AlphaFoldDB" id="A0A426PX34"/>
<evidence type="ECO:0000256" key="6">
    <source>
        <dbReference type="SAM" id="MobiDB-lite"/>
    </source>
</evidence>
<dbReference type="Pfam" id="PF12696">
    <property type="entry name" value="TraG-D_C"/>
    <property type="match status" value="1"/>
</dbReference>
<dbReference type="InterPro" id="IPR051539">
    <property type="entry name" value="T4SS-coupling_protein"/>
</dbReference>
<evidence type="ECO:0000313" key="10">
    <source>
        <dbReference type="Proteomes" id="UP000276526"/>
    </source>
</evidence>
<evidence type="ECO:0000259" key="8">
    <source>
        <dbReference type="Pfam" id="PF12696"/>
    </source>
</evidence>
<gene>
    <name evidence="9" type="ORF">CXF48_09710</name>
</gene>
<feature type="region of interest" description="Disordered" evidence="6">
    <location>
        <begin position="586"/>
        <end position="607"/>
    </location>
</feature>
<feature type="transmembrane region" description="Helical" evidence="7">
    <location>
        <begin position="73"/>
        <end position="95"/>
    </location>
</feature>
<protein>
    <recommendedName>
        <fullName evidence="8">TraD/TraG TraM recognition site domain-containing protein</fullName>
    </recommendedName>
</protein>
<dbReference type="Gene3D" id="3.40.50.300">
    <property type="entry name" value="P-loop containing nucleotide triphosphate hydrolases"/>
    <property type="match status" value="1"/>
</dbReference>
<evidence type="ECO:0000256" key="5">
    <source>
        <dbReference type="ARBA" id="ARBA00023136"/>
    </source>
</evidence>
<feature type="domain" description="TraD/TraG TraM recognition site" evidence="8">
    <location>
        <begin position="432"/>
        <end position="550"/>
    </location>
</feature>
<proteinExistence type="predicted"/>
<evidence type="ECO:0000256" key="3">
    <source>
        <dbReference type="ARBA" id="ARBA00022692"/>
    </source>
</evidence>
<sequence>MFPVVAAGGVAAVWLVFWAGQYLVGSRLSLNPIQAAKQALGSSGGGMSGATDGSGVPAGAGVDAEPLVRDSGLLISLLIAIVVAAVIVVVSGLVARRRNARPGKSVRHATKNMATRADIAQMSARQVARRDGRINQGLPEWAHPGQLLGRELATGQKVYLGYEDLTVDFWAARYGKTTSRILPALLEAPGAVVATGNKPDLVSDSLALRAAVGECWVCDPQRIWSDPSDAPDFWIDPLDYIRRKPADEWDAAAVDLTRLFAFDAGIDVGSSTSSAEWKTSGAALVAALLLAAAVDDRGIAGMLRWLYDTNNKEPLRILEATGWELMALKAVATYTMTERTRDGVFFNARAMVDSLGSKVMQTWITPSAGVRRFDPAEFIAAHEAGECPTLYLLSDKRSAGSASALVLLLTVWITEAAEDAGRRNGTGRLTVPLMMPLDETANTVRWHALPDVYSHFGSKGILISSVFQSYRQVKRIWGEDEAHDMMTNATLIVGGGIKDEAFLKEVSALVGEHEDRRVSRSSDSESFRTQASVSHQEKTILSVAELRAMDPHLMLVVPQKHPPMIVAAEPYWRRTFRPEIEAARAGAVAEKTRAAANAAADNEQKED</sequence>
<dbReference type="PANTHER" id="PTHR37937">
    <property type="entry name" value="CONJUGATIVE TRANSFER: DNA TRANSPORT"/>
    <property type="match status" value="1"/>
</dbReference>
<reference evidence="9 10" key="1">
    <citation type="submission" date="2018-01" db="EMBL/GenBank/DDBJ databases">
        <title>Twenty Corynebacterium bovis Genomes.</title>
        <authorList>
            <person name="Gulvik C.A."/>
        </authorList>
    </citation>
    <scope>NUCLEOTIDE SEQUENCE [LARGE SCALE GENOMIC DNA]</scope>
    <source>
        <strain evidence="9 10">F6900</strain>
    </source>
</reference>
<dbReference type="InterPro" id="IPR032689">
    <property type="entry name" value="TraG-D_C"/>
</dbReference>
<name>A0A426PX34_9CORY</name>
<evidence type="ECO:0000256" key="2">
    <source>
        <dbReference type="ARBA" id="ARBA00022475"/>
    </source>
</evidence>
<dbReference type="PANTHER" id="PTHR37937:SF1">
    <property type="entry name" value="CONJUGATIVE TRANSFER: DNA TRANSPORT"/>
    <property type="match status" value="1"/>
</dbReference>
<organism evidence="9 10">
    <name type="scientific">Corynebacterium bovis</name>
    <dbReference type="NCBI Taxonomy" id="36808"/>
    <lineage>
        <taxon>Bacteria</taxon>
        <taxon>Bacillati</taxon>
        <taxon>Actinomycetota</taxon>
        <taxon>Actinomycetes</taxon>
        <taxon>Mycobacteriales</taxon>
        <taxon>Corynebacteriaceae</taxon>
        <taxon>Corynebacterium</taxon>
    </lineage>
</organism>
<keyword evidence="5 7" id="KW-0472">Membrane</keyword>
<comment type="subcellular location">
    <subcellularLocation>
        <location evidence="1">Cell membrane</location>
        <topology evidence="1">Multi-pass membrane protein</topology>
    </subcellularLocation>
</comment>
<dbReference type="CDD" id="cd01127">
    <property type="entry name" value="TrwB_TraG_TraD_VirD4"/>
    <property type="match status" value="1"/>
</dbReference>
<dbReference type="InterPro" id="IPR027417">
    <property type="entry name" value="P-loop_NTPase"/>
</dbReference>
<dbReference type="GO" id="GO:0005886">
    <property type="term" value="C:plasma membrane"/>
    <property type="evidence" value="ECO:0007669"/>
    <property type="project" value="UniProtKB-SubCell"/>
</dbReference>
<accession>A0A426PX34</accession>
<evidence type="ECO:0000313" key="9">
    <source>
        <dbReference type="EMBL" id="RRO85718.1"/>
    </source>
</evidence>
<keyword evidence="3 7" id="KW-0812">Transmembrane</keyword>